<protein>
    <recommendedName>
        <fullName evidence="3">MBL fold metallo-hydrolase</fullName>
    </recommendedName>
</protein>
<comment type="caution">
    <text evidence="1">The sequence shown here is derived from an EMBL/GenBank/DDBJ whole genome shotgun (WGS) entry which is preliminary data.</text>
</comment>
<organism evidence="1 2">
    <name type="scientific">Yersinia mollaretii</name>
    <dbReference type="NCBI Taxonomy" id="33060"/>
    <lineage>
        <taxon>Bacteria</taxon>
        <taxon>Pseudomonadati</taxon>
        <taxon>Pseudomonadota</taxon>
        <taxon>Gammaproteobacteria</taxon>
        <taxon>Enterobacterales</taxon>
        <taxon>Yersiniaceae</taxon>
        <taxon>Yersinia</taxon>
    </lineage>
</organism>
<evidence type="ECO:0000313" key="1">
    <source>
        <dbReference type="EMBL" id="NIL21441.1"/>
    </source>
</evidence>
<name>A0AA44CIV1_YERMO</name>
<gene>
    <name evidence="1" type="ORF">HB991_02745</name>
</gene>
<evidence type="ECO:0008006" key="3">
    <source>
        <dbReference type="Google" id="ProtNLM"/>
    </source>
</evidence>
<dbReference type="InterPro" id="IPR036866">
    <property type="entry name" value="RibonucZ/Hydroxyglut_hydro"/>
</dbReference>
<dbReference type="InterPro" id="IPR052159">
    <property type="entry name" value="Competence_DNA_uptake"/>
</dbReference>
<dbReference type="Gene3D" id="3.60.15.10">
    <property type="entry name" value="Ribonuclease Z/Hydroxyacylglutathione hydrolase-like"/>
    <property type="match status" value="2"/>
</dbReference>
<dbReference type="RefSeq" id="WP_050537151.1">
    <property type="nucleotide sequence ID" value="NZ_CAWMHM010000018.1"/>
</dbReference>
<sequence length="399" mass="45955">MNELNQVTVKYHPVGQGLFSSGILKFNSGFFRWIYDCGSSHKKMGVVKSAIDVLKSSENHYEDVDMLVLSHFDEDHILGCCEILNSFKVKRVILPYMPLWKRIVLAYKHSVDTSNNSFEFYINPSSYIKSISEHTEVIFVSAKENEMQSYNEEEKEGEEERDNSLIFEYEKVFIDNEFSRIGYKDGFIKSGGMVTVGVYWEFIFHNDEAGYLKASDRFKKEIDKLTSDLLEHKSYEQLAALKNNYSDIFGKKDKDKNIISLFMYAAPLSSLNFHIEIEGSLNTKDCLPFDNYNLFLRKNGFLYTGDGSLKKDEALSSLNETLGMFRVDNILCLQVMHHGSKNNWKEGIAEKLNPSLSVFSSNPTGEYKHPHMEVLRDFWGNHPVQVDQSNIFIVDITLI</sequence>
<dbReference type="PANTHER" id="PTHR30619">
    <property type="entry name" value="DNA INTERNALIZATION/COMPETENCE PROTEIN COMEC/REC2"/>
    <property type="match status" value="1"/>
</dbReference>
<reference evidence="1" key="1">
    <citation type="submission" date="2020-03" db="EMBL/GenBank/DDBJ databases">
        <authorList>
            <person name="Kislichkina A."/>
            <person name="Dentovskaya S."/>
            <person name="Shaikhutdinov R."/>
            <person name="Ivanov S."/>
            <person name="Sizova A."/>
            <person name="Solomentsev V."/>
            <person name="Bogun A."/>
        </authorList>
    </citation>
    <scope>NUCLEOTIDE SEQUENCE</scope>
    <source>
        <strain evidence="1">SCPM-O-B-7610</strain>
    </source>
</reference>
<accession>A0AA44CIV1</accession>
<evidence type="ECO:0000313" key="2">
    <source>
        <dbReference type="Proteomes" id="UP000712947"/>
    </source>
</evidence>
<dbReference type="SUPFAM" id="SSF56281">
    <property type="entry name" value="Metallo-hydrolase/oxidoreductase"/>
    <property type="match status" value="1"/>
</dbReference>
<dbReference type="PANTHER" id="PTHR30619:SF1">
    <property type="entry name" value="RECOMBINATION PROTEIN 2"/>
    <property type="match status" value="1"/>
</dbReference>
<proteinExistence type="predicted"/>
<dbReference type="Proteomes" id="UP000712947">
    <property type="component" value="Unassembled WGS sequence"/>
</dbReference>
<dbReference type="AlphaFoldDB" id="A0AA44CIV1"/>
<dbReference type="EMBL" id="JAASAI010000002">
    <property type="protein sequence ID" value="NIL21441.1"/>
    <property type="molecule type" value="Genomic_DNA"/>
</dbReference>